<keyword evidence="2" id="KW-0167">Capsid protein</keyword>
<dbReference type="PATRIC" id="fig|386415.7.peg.2090"/>
<dbReference type="PANTHER" id="PTHR39179">
    <property type="entry name" value="SPORE COAT PROTEIN I"/>
    <property type="match status" value="1"/>
</dbReference>
<keyword evidence="2" id="KW-0946">Virion</keyword>
<organism evidence="2 3">
    <name type="scientific">Clostridium novyi (strain NT)</name>
    <dbReference type="NCBI Taxonomy" id="386415"/>
    <lineage>
        <taxon>Bacteria</taxon>
        <taxon>Bacillati</taxon>
        <taxon>Bacillota</taxon>
        <taxon>Clostridia</taxon>
        <taxon>Eubacteriales</taxon>
        <taxon>Clostridiaceae</taxon>
        <taxon>Clostridium</taxon>
    </lineage>
</organism>
<dbReference type="Gene3D" id="3.90.1200.10">
    <property type="match status" value="1"/>
</dbReference>
<dbReference type="KEGG" id="cno:NT01CX_0586"/>
<dbReference type="Gene3D" id="3.30.200.20">
    <property type="entry name" value="Phosphorylase Kinase, domain 1"/>
    <property type="match status" value="1"/>
</dbReference>
<dbReference type="EMBL" id="CP000382">
    <property type="protein sequence ID" value="ABK60720.1"/>
    <property type="molecule type" value="Genomic_DNA"/>
</dbReference>
<feature type="domain" description="Aminoglycoside phosphotransferase" evidence="1">
    <location>
        <begin position="28"/>
        <end position="247"/>
    </location>
</feature>
<dbReference type="Pfam" id="PF01636">
    <property type="entry name" value="APH"/>
    <property type="match status" value="1"/>
</dbReference>
<keyword evidence="3" id="KW-1185">Reference proteome</keyword>
<dbReference type="eggNOG" id="COG2334">
    <property type="taxonomic scope" value="Bacteria"/>
</dbReference>
<evidence type="ECO:0000313" key="3">
    <source>
        <dbReference type="Proteomes" id="UP000008220"/>
    </source>
</evidence>
<dbReference type="InterPro" id="IPR014255">
    <property type="entry name" value="Spore_coat_CotS"/>
</dbReference>
<dbReference type="RefSeq" id="WP_011723031.1">
    <property type="nucleotide sequence ID" value="NC_008593.1"/>
</dbReference>
<dbReference type="SUPFAM" id="SSF56112">
    <property type="entry name" value="Protein kinase-like (PK-like)"/>
    <property type="match status" value="1"/>
</dbReference>
<dbReference type="InterPro" id="IPR002575">
    <property type="entry name" value="Aminoglycoside_PTrfase"/>
</dbReference>
<dbReference type="NCBIfam" id="TIGR02906">
    <property type="entry name" value="spore_CotS"/>
    <property type="match status" value="1"/>
</dbReference>
<reference evidence="2 3" key="1">
    <citation type="journal article" date="2006" name="Nat. Biotechnol.">
        <title>The genome and transcriptomes of the anti-tumor agent Clostridium novyi-NT.</title>
        <authorList>
            <person name="Bettegowda C."/>
            <person name="Huang X."/>
            <person name="Lin J."/>
            <person name="Cheong I."/>
            <person name="Kohli M."/>
            <person name="Szabo S.A."/>
            <person name="Zhang X."/>
            <person name="Diaz L.A. Jr."/>
            <person name="Velculescu V.E."/>
            <person name="Parmigiani G."/>
            <person name="Kinzler K.W."/>
            <person name="Vogelstein B."/>
            <person name="Zhou S."/>
        </authorList>
    </citation>
    <scope>NUCLEOTIDE SEQUENCE [LARGE SCALE GENOMIC DNA]</scope>
    <source>
        <strain evidence="2 3">NT</strain>
    </source>
</reference>
<dbReference type="HOGENOM" id="CLU_042636_2_0_9"/>
<dbReference type="PANTHER" id="PTHR39179:SF1">
    <property type="entry name" value="SPORE COAT PROTEIN I"/>
    <property type="match status" value="1"/>
</dbReference>
<dbReference type="STRING" id="386415.NT01CX_0586"/>
<dbReference type="InterPro" id="IPR011009">
    <property type="entry name" value="Kinase-like_dom_sf"/>
</dbReference>
<evidence type="ECO:0000313" key="2">
    <source>
        <dbReference type="EMBL" id="ABK60720.1"/>
    </source>
</evidence>
<name>A0Q350_CLONN</name>
<dbReference type="GO" id="GO:0042601">
    <property type="term" value="C:endospore-forming forespore"/>
    <property type="evidence" value="ECO:0007669"/>
    <property type="project" value="TreeGrafter"/>
</dbReference>
<sequence>METEELKNLLQREYGINITSIEKVKSIYRIVSDNKEFCLKVIEYEFGHFFFILNAIKHLQNSGFSKIPKIIKTKSGSDYIKIGNNYAYFTPWIKARQSNYDNPIDLNMATKKLAELHLKSRGFNVTESMNPRIGWLTWIKTYKTRKNEILDFRNRINKRYKKSKFDCMYLGIMDEELKRADIAISNLIKSNYIEKMKKEILYRGFCHHDYAYHNVLIDDKNCVNIIDFDYCMLDTHLHDLSSLLIRRMKYGKWDISNASEILEIYNTINKVYSDDIPVMAAFMEFPQDYWQRGIQYYWEEKPWGEEFFIKKLERYMEDREEKQQFIEEFRNKGIKGL</sequence>
<accession>A0Q350</accession>
<dbReference type="Proteomes" id="UP000008220">
    <property type="component" value="Chromosome"/>
</dbReference>
<gene>
    <name evidence="2" type="ordered locus">NT01CX_0586</name>
</gene>
<proteinExistence type="predicted"/>
<evidence type="ECO:0000259" key="1">
    <source>
        <dbReference type="Pfam" id="PF01636"/>
    </source>
</evidence>
<dbReference type="AlphaFoldDB" id="A0Q350"/>
<protein>
    <submittedName>
        <fullName evidence="2">Spore coat protein S, putative</fullName>
    </submittedName>
</protein>
<dbReference type="InterPro" id="IPR047175">
    <property type="entry name" value="CotS-like"/>
</dbReference>